<dbReference type="GO" id="GO:0016651">
    <property type="term" value="F:oxidoreductase activity, acting on NAD(P)H"/>
    <property type="evidence" value="ECO:0007669"/>
    <property type="project" value="InterPro"/>
</dbReference>
<feature type="domain" description="Enoyl reductase (ER)" evidence="1">
    <location>
        <begin position="14"/>
        <end position="335"/>
    </location>
</feature>
<dbReference type="RefSeq" id="XP_007861758.1">
    <property type="nucleotide sequence ID" value="XM_007863567.1"/>
</dbReference>
<proteinExistence type="predicted"/>
<dbReference type="CDD" id="cd08249">
    <property type="entry name" value="enoyl_reductase_like"/>
    <property type="match status" value="1"/>
</dbReference>
<dbReference type="GeneID" id="19305554"/>
<dbReference type="AlphaFoldDB" id="S7QJE0"/>
<dbReference type="HOGENOM" id="CLU_026673_16_5_1"/>
<dbReference type="OrthoDB" id="3233595at2759"/>
<dbReference type="InterPro" id="IPR036291">
    <property type="entry name" value="NAD(P)-bd_dom_sf"/>
</dbReference>
<evidence type="ECO:0000313" key="2">
    <source>
        <dbReference type="EMBL" id="EPQ59786.1"/>
    </source>
</evidence>
<dbReference type="InterPro" id="IPR013154">
    <property type="entry name" value="ADH-like_N"/>
</dbReference>
<dbReference type="OMA" id="IASWSIL"/>
<accession>S7QJE0</accession>
<dbReference type="Proteomes" id="UP000030669">
    <property type="component" value="Unassembled WGS sequence"/>
</dbReference>
<gene>
    <name evidence="2" type="ORF">GLOTRDRAFT_34384</name>
</gene>
<dbReference type="EMBL" id="KB469297">
    <property type="protein sequence ID" value="EPQ59786.1"/>
    <property type="molecule type" value="Genomic_DNA"/>
</dbReference>
<organism evidence="2 3">
    <name type="scientific">Gloeophyllum trabeum (strain ATCC 11539 / FP-39264 / Madison 617)</name>
    <name type="common">Brown rot fungus</name>
    <dbReference type="NCBI Taxonomy" id="670483"/>
    <lineage>
        <taxon>Eukaryota</taxon>
        <taxon>Fungi</taxon>
        <taxon>Dikarya</taxon>
        <taxon>Basidiomycota</taxon>
        <taxon>Agaricomycotina</taxon>
        <taxon>Agaricomycetes</taxon>
        <taxon>Gloeophyllales</taxon>
        <taxon>Gloeophyllaceae</taxon>
        <taxon>Gloeophyllum</taxon>
    </lineage>
</organism>
<dbReference type="SMART" id="SM00829">
    <property type="entry name" value="PKS_ER"/>
    <property type="match status" value="1"/>
</dbReference>
<evidence type="ECO:0000259" key="1">
    <source>
        <dbReference type="SMART" id="SM00829"/>
    </source>
</evidence>
<dbReference type="Gene3D" id="3.90.180.10">
    <property type="entry name" value="Medium-chain alcohol dehydrogenases, catalytic domain"/>
    <property type="match status" value="1"/>
</dbReference>
<dbReference type="Gene3D" id="3.40.50.720">
    <property type="entry name" value="NAD(P)-binding Rossmann-like Domain"/>
    <property type="match status" value="1"/>
</dbReference>
<dbReference type="InterPro" id="IPR020843">
    <property type="entry name" value="ER"/>
</dbReference>
<dbReference type="Pfam" id="PF00107">
    <property type="entry name" value="ADH_zinc_N"/>
    <property type="match status" value="1"/>
</dbReference>
<dbReference type="InterPro" id="IPR011032">
    <property type="entry name" value="GroES-like_sf"/>
</dbReference>
<dbReference type="SUPFAM" id="SSF50129">
    <property type="entry name" value="GroES-like"/>
    <property type="match status" value="1"/>
</dbReference>
<dbReference type="KEGG" id="gtr:GLOTRDRAFT_34384"/>
<reference evidence="2 3" key="1">
    <citation type="journal article" date="2012" name="Science">
        <title>The Paleozoic origin of enzymatic lignin decomposition reconstructed from 31 fungal genomes.</title>
        <authorList>
            <person name="Floudas D."/>
            <person name="Binder M."/>
            <person name="Riley R."/>
            <person name="Barry K."/>
            <person name="Blanchette R.A."/>
            <person name="Henrissat B."/>
            <person name="Martinez A.T."/>
            <person name="Otillar R."/>
            <person name="Spatafora J.W."/>
            <person name="Yadav J.S."/>
            <person name="Aerts A."/>
            <person name="Benoit I."/>
            <person name="Boyd A."/>
            <person name="Carlson A."/>
            <person name="Copeland A."/>
            <person name="Coutinho P.M."/>
            <person name="de Vries R.P."/>
            <person name="Ferreira P."/>
            <person name="Findley K."/>
            <person name="Foster B."/>
            <person name="Gaskell J."/>
            <person name="Glotzer D."/>
            <person name="Gorecki P."/>
            <person name="Heitman J."/>
            <person name="Hesse C."/>
            <person name="Hori C."/>
            <person name="Igarashi K."/>
            <person name="Jurgens J.A."/>
            <person name="Kallen N."/>
            <person name="Kersten P."/>
            <person name="Kohler A."/>
            <person name="Kuees U."/>
            <person name="Kumar T.K.A."/>
            <person name="Kuo A."/>
            <person name="LaButti K."/>
            <person name="Larrondo L.F."/>
            <person name="Lindquist E."/>
            <person name="Ling A."/>
            <person name="Lombard V."/>
            <person name="Lucas S."/>
            <person name="Lundell T."/>
            <person name="Martin R."/>
            <person name="McLaughlin D.J."/>
            <person name="Morgenstern I."/>
            <person name="Morin E."/>
            <person name="Murat C."/>
            <person name="Nagy L.G."/>
            <person name="Nolan M."/>
            <person name="Ohm R.A."/>
            <person name="Patyshakuliyeva A."/>
            <person name="Rokas A."/>
            <person name="Ruiz-Duenas F.J."/>
            <person name="Sabat G."/>
            <person name="Salamov A."/>
            <person name="Samejima M."/>
            <person name="Schmutz J."/>
            <person name="Slot J.C."/>
            <person name="St John F."/>
            <person name="Stenlid J."/>
            <person name="Sun H."/>
            <person name="Sun S."/>
            <person name="Syed K."/>
            <person name="Tsang A."/>
            <person name="Wiebenga A."/>
            <person name="Young D."/>
            <person name="Pisabarro A."/>
            <person name="Eastwood D.C."/>
            <person name="Martin F."/>
            <person name="Cullen D."/>
            <person name="Grigoriev I.V."/>
            <person name="Hibbett D.S."/>
        </authorList>
    </citation>
    <scope>NUCLEOTIDE SEQUENCE [LARGE SCALE GENOMIC DNA]</scope>
    <source>
        <strain evidence="2 3">ATCC 11539</strain>
    </source>
</reference>
<dbReference type="SUPFAM" id="SSF51735">
    <property type="entry name" value="NAD(P)-binding Rossmann-fold domains"/>
    <property type="match status" value="1"/>
</dbReference>
<dbReference type="InterPro" id="IPR047122">
    <property type="entry name" value="Trans-enoyl_RdTase-like"/>
</dbReference>
<sequence>MTRQKALLLQEKHGPFAVAEKDIPRPGPGEILVKVEAAGLNPVDWKIQKYDILVDSYPVVLGGDIAGTVVEVGEGVTEFNEGDTMCVRGGFQHYAIVVAEIAAKVPSRISLEEAASVPLAFVTAAFGLYGSGREGETSRTGLAAPWQEGGQGKYEGKPILVLGGASSVGQYVIQLAKLSGFSPIITTASPHSENLFKSLGATHVIDRRAPSEQLQATIFPMLSSPLLHVYDAISLWETQRIGYDMLAPGGSIIVVLDRAIQIDEHSDKRFVRVVGNAHDLSQRNDARAIFSHLPVLLECGDIRPNPIEVLPDGLRGVIRGLQRLEESAGSSLLLVRRILTELHLSGSASTGHRIQCCATCAVSMDVENRMKTLTMFVVSCSCSMSGFRTMARQTFRISPCHREVSTSTRVSTRF</sequence>
<dbReference type="PANTHER" id="PTHR45348">
    <property type="entry name" value="HYPOTHETICAL OXIDOREDUCTASE (EUROFUNG)"/>
    <property type="match status" value="1"/>
</dbReference>
<dbReference type="Pfam" id="PF08240">
    <property type="entry name" value="ADH_N"/>
    <property type="match status" value="1"/>
</dbReference>
<name>S7QJE0_GLOTA</name>
<keyword evidence="3" id="KW-1185">Reference proteome</keyword>
<protein>
    <submittedName>
        <fullName evidence="2">GroES-like protein</fullName>
    </submittedName>
</protein>
<dbReference type="eggNOG" id="KOG1198">
    <property type="taxonomic scope" value="Eukaryota"/>
</dbReference>
<evidence type="ECO:0000313" key="3">
    <source>
        <dbReference type="Proteomes" id="UP000030669"/>
    </source>
</evidence>
<dbReference type="PANTHER" id="PTHR45348:SF2">
    <property type="entry name" value="ZINC-TYPE ALCOHOL DEHYDROGENASE-LIKE PROTEIN C2E1P3.01"/>
    <property type="match status" value="1"/>
</dbReference>
<dbReference type="InterPro" id="IPR013149">
    <property type="entry name" value="ADH-like_C"/>
</dbReference>